<evidence type="ECO:0000313" key="2">
    <source>
        <dbReference type="EMBL" id="KAF1994710.1"/>
    </source>
</evidence>
<protein>
    <submittedName>
        <fullName evidence="2">Uncharacterized protein</fullName>
    </submittedName>
</protein>
<dbReference type="Proteomes" id="UP000799779">
    <property type="component" value="Unassembled WGS sequence"/>
</dbReference>
<sequence length="194" mass="20096">MPQHPHSDCRGTGALHNSVRQPGVVDELHAGLTNISKLSRTDECDGGSANRPTVNSTDTGVRSGAGTVFNDVEPGMPNIGGSAHRRCPRTVLPAVRSQGAGKIKQRALRCSMLARATGVCWPGSLTRHARLASPRAADGVRDTAIAARNGMFGSGQSAPIASTTARPALAPPHLMAAQQRGSLRAGELLAAVRS</sequence>
<name>A0A6A5VZ58_9PLEO</name>
<organism evidence="2 3">
    <name type="scientific">Amniculicola lignicola CBS 123094</name>
    <dbReference type="NCBI Taxonomy" id="1392246"/>
    <lineage>
        <taxon>Eukaryota</taxon>
        <taxon>Fungi</taxon>
        <taxon>Dikarya</taxon>
        <taxon>Ascomycota</taxon>
        <taxon>Pezizomycotina</taxon>
        <taxon>Dothideomycetes</taxon>
        <taxon>Pleosporomycetidae</taxon>
        <taxon>Pleosporales</taxon>
        <taxon>Amniculicolaceae</taxon>
        <taxon>Amniculicola</taxon>
    </lineage>
</organism>
<feature type="compositionally biased region" description="Polar residues" evidence="1">
    <location>
        <begin position="50"/>
        <end position="60"/>
    </location>
</feature>
<proteinExistence type="predicted"/>
<keyword evidence="3" id="KW-1185">Reference proteome</keyword>
<feature type="region of interest" description="Disordered" evidence="1">
    <location>
        <begin position="39"/>
        <end position="85"/>
    </location>
</feature>
<reference evidence="2" key="1">
    <citation type="journal article" date="2020" name="Stud. Mycol.">
        <title>101 Dothideomycetes genomes: a test case for predicting lifestyles and emergence of pathogens.</title>
        <authorList>
            <person name="Haridas S."/>
            <person name="Albert R."/>
            <person name="Binder M."/>
            <person name="Bloem J."/>
            <person name="Labutti K."/>
            <person name="Salamov A."/>
            <person name="Andreopoulos B."/>
            <person name="Baker S."/>
            <person name="Barry K."/>
            <person name="Bills G."/>
            <person name="Bluhm B."/>
            <person name="Cannon C."/>
            <person name="Castanera R."/>
            <person name="Culley D."/>
            <person name="Daum C."/>
            <person name="Ezra D."/>
            <person name="Gonzalez J."/>
            <person name="Henrissat B."/>
            <person name="Kuo A."/>
            <person name="Liang C."/>
            <person name="Lipzen A."/>
            <person name="Lutzoni F."/>
            <person name="Magnuson J."/>
            <person name="Mondo S."/>
            <person name="Nolan M."/>
            <person name="Ohm R."/>
            <person name="Pangilinan J."/>
            <person name="Park H.-J."/>
            <person name="Ramirez L."/>
            <person name="Alfaro M."/>
            <person name="Sun H."/>
            <person name="Tritt A."/>
            <person name="Yoshinaga Y."/>
            <person name="Zwiers L.-H."/>
            <person name="Turgeon B."/>
            <person name="Goodwin S."/>
            <person name="Spatafora J."/>
            <person name="Crous P."/>
            <person name="Grigoriev I."/>
        </authorList>
    </citation>
    <scope>NUCLEOTIDE SEQUENCE</scope>
    <source>
        <strain evidence="2">CBS 123094</strain>
    </source>
</reference>
<dbReference type="AlphaFoldDB" id="A0A6A5VZ58"/>
<gene>
    <name evidence="2" type="ORF">P154DRAFT_581564</name>
</gene>
<dbReference type="EMBL" id="ML977653">
    <property type="protein sequence ID" value="KAF1994710.1"/>
    <property type="molecule type" value="Genomic_DNA"/>
</dbReference>
<evidence type="ECO:0000313" key="3">
    <source>
        <dbReference type="Proteomes" id="UP000799779"/>
    </source>
</evidence>
<accession>A0A6A5VZ58</accession>
<evidence type="ECO:0000256" key="1">
    <source>
        <dbReference type="SAM" id="MobiDB-lite"/>
    </source>
</evidence>